<dbReference type="PROSITE" id="PS50181">
    <property type="entry name" value="FBOX"/>
    <property type="match status" value="1"/>
</dbReference>
<accession>A0A921QLS4</accession>
<feature type="compositionally biased region" description="Basic residues" evidence="1">
    <location>
        <begin position="118"/>
        <end position="129"/>
    </location>
</feature>
<dbReference type="FunFam" id="1.20.1280.50:FF:000037">
    <property type="entry name" value="F-box protein SKIP19"/>
    <property type="match status" value="1"/>
</dbReference>
<dbReference type="InterPro" id="IPR036047">
    <property type="entry name" value="F-box-like_dom_sf"/>
</dbReference>
<dbReference type="AlphaFoldDB" id="A0A921QLS4"/>
<evidence type="ECO:0000256" key="1">
    <source>
        <dbReference type="SAM" id="MobiDB-lite"/>
    </source>
</evidence>
<sequence>MPSTSRRRRRNKPATPAPHPEAVEPARGTPSRGPTWVPRFPPPAAFARSLHLAPDAAAVEQARGPVPSPRPPPLAVFAHKPDIAPRPSPPNPSPFEPEARAPMPPPPPPSSSSSSSSGRRRRRNRGRGRKKDEAQEETRDWAALPLDAISAILRKLDHIEILLGAGKVCRSWRHAARDEPSLWRRIDMLGHPDLDRQVNLYGMAQAAIRRAKGQCEAFWAEYAADDDVLHLLGDEAPALKSLRLIACQDIVEFEEEIRKFPLLEELEISLFTNIDGKRV</sequence>
<reference evidence="3" key="1">
    <citation type="journal article" date="2019" name="BMC Genomics">
        <title>A new reference genome for Sorghum bicolor reveals high levels of sequence similarity between sweet and grain genotypes: implications for the genetics of sugar metabolism.</title>
        <authorList>
            <person name="Cooper E.A."/>
            <person name="Brenton Z.W."/>
            <person name="Flinn B.S."/>
            <person name="Jenkins J."/>
            <person name="Shu S."/>
            <person name="Flowers D."/>
            <person name="Luo F."/>
            <person name="Wang Y."/>
            <person name="Xia P."/>
            <person name="Barry K."/>
            <person name="Daum C."/>
            <person name="Lipzen A."/>
            <person name="Yoshinaga Y."/>
            <person name="Schmutz J."/>
            <person name="Saski C."/>
            <person name="Vermerris W."/>
            <person name="Kresovich S."/>
        </authorList>
    </citation>
    <scope>NUCLEOTIDE SEQUENCE</scope>
</reference>
<evidence type="ECO:0000259" key="2">
    <source>
        <dbReference type="PROSITE" id="PS50181"/>
    </source>
</evidence>
<dbReference type="Gene3D" id="3.80.10.10">
    <property type="entry name" value="Ribonuclease Inhibitor"/>
    <property type="match status" value="1"/>
</dbReference>
<reference evidence="3" key="2">
    <citation type="submission" date="2020-10" db="EMBL/GenBank/DDBJ databases">
        <authorList>
            <person name="Cooper E.A."/>
            <person name="Brenton Z.W."/>
            <person name="Flinn B.S."/>
            <person name="Jenkins J."/>
            <person name="Shu S."/>
            <person name="Flowers D."/>
            <person name="Luo F."/>
            <person name="Wang Y."/>
            <person name="Xia P."/>
            <person name="Barry K."/>
            <person name="Daum C."/>
            <person name="Lipzen A."/>
            <person name="Yoshinaga Y."/>
            <person name="Schmutz J."/>
            <person name="Saski C."/>
            <person name="Vermerris W."/>
            <person name="Kresovich S."/>
        </authorList>
    </citation>
    <scope>NUCLEOTIDE SEQUENCE</scope>
</reference>
<comment type="caution">
    <text evidence="3">The sequence shown here is derived from an EMBL/GenBank/DDBJ whole genome shotgun (WGS) entry which is preliminary data.</text>
</comment>
<evidence type="ECO:0000313" key="4">
    <source>
        <dbReference type="Proteomes" id="UP000807115"/>
    </source>
</evidence>
<evidence type="ECO:0000313" key="3">
    <source>
        <dbReference type="EMBL" id="KAG0522855.1"/>
    </source>
</evidence>
<gene>
    <name evidence="3" type="ORF">BDA96_07G073500</name>
</gene>
<dbReference type="PANTHER" id="PTHR38926">
    <property type="entry name" value="F-BOX DOMAIN CONTAINING PROTEIN, EXPRESSED"/>
    <property type="match status" value="1"/>
</dbReference>
<feature type="compositionally biased region" description="Pro residues" evidence="1">
    <location>
        <begin position="84"/>
        <end position="95"/>
    </location>
</feature>
<dbReference type="Proteomes" id="UP000807115">
    <property type="component" value="Chromosome 7"/>
</dbReference>
<feature type="compositionally biased region" description="Basic residues" evidence="1">
    <location>
        <begin position="1"/>
        <end position="12"/>
    </location>
</feature>
<feature type="region of interest" description="Disordered" evidence="1">
    <location>
        <begin position="56"/>
        <end position="138"/>
    </location>
</feature>
<organism evidence="3 4">
    <name type="scientific">Sorghum bicolor</name>
    <name type="common">Sorghum</name>
    <name type="synonym">Sorghum vulgare</name>
    <dbReference type="NCBI Taxonomy" id="4558"/>
    <lineage>
        <taxon>Eukaryota</taxon>
        <taxon>Viridiplantae</taxon>
        <taxon>Streptophyta</taxon>
        <taxon>Embryophyta</taxon>
        <taxon>Tracheophyta</taxon>
        <taxon>Spermatophyta</taxon>
        <taxon>Magnoliopsida</taxon>
        <taxon>Liliopsida</taxon>
        <taxon>Poales</taxon>
        <taxon>Poaceae</taxon>
        <taxon>PACMAD clade</taxon>
        <taxon>Panicoideae</taxon>
        <taxon>Andropogonodae</taxon>
        <taxon>Andropogoneae</taxon>
        <taxon>Sorghinae</taxon>
        <taxon>Sorghum</taxon>
    </lineage>
</organism>
<proteinExistence type="predicted"/>
<feature type="domain" description="F-box" evidence="2">
    <location>
        <begin position="138"/>
        <end position="186"/>
    </location>
</feature>
<dbReference type="InterPro" id="IPR032675">
    <property type="entry name" value="LRR_dom_sf"/>
</dbReference>
<dbReference type="EMBL" id="CM027686">
    <property type="protein sequence ID" value="KAG0522855.1"/>
    <property type="molecule type" value="Genomic_DNA"/>
</dbReference>
<dbReference type="SUPFAM" id="SSF81383">
    <property type="entry name" value="F-box domain"/>
    <property type="match status" value="1"/>
</dbReference>
<dbReference type="Pfam" id="PF12937">
    <property type="entry name" value="F-box-like"/>
    <property type="match status" value="1"/>
</dbReference>
<dbReference type="PANTHER" id="PTHR38926:SF76">
    <property type="entry name" value="F-BOX DOMAIN-CONTAINING PROTEIN"/>
    <property type="match status" value="1"/>
</dbReference>
<protein>
    <recommendedName>
        <fullName evidence="2">F-box domain-containing protein</fullName>
    </recommendedName>
</protein>
<feature type="region of interest" description="Disordered" evidence="1">
    <location>
        <begin position="1"/>
        <end position="43"/>
    </location>
</feature>
<dbReference type="InterPro" id="IPR001810">
    <property type="entry name" value="F-box_dom"/>
</dbReference>
<name>A0A921QLS4_SORBI</name>